<organism evidence="8 9">
    <name type="scientific">Vanilla planifolia</name>
    <name type="common">Vanilla</name>
    <dbReference type="NCBI Taxonomy" id="51239"/>
    <lineage>
        <taxon>Eukaryota</taxon>
        <taxon>Viridiplantae</taxon>
        <taxon>Streptophyta</taxon>
        <taxon>Embryophyta</taxon>
        <taxon>Tracheophyta</taxon>
        <taxon>Spermatophyta</taxon>
        <taxon>Magnoliopsida</taxon>
        <taxon>Liliopsida</taxon>
        <taxon>Asparagales</taxon>
        <taxon>Orchidaceae</taxon>
        <taxon>Vanilloideae</taxon>
        <taxon>Vanilleae</taxon>
        <taxon>Vanilla</taxon>
    </lineage>
</organism>
<dbReference type="GO" id="GO:0005787">
    <property type="term" value="C:signal peptidase complex"/>
    <property type="evidence" value="ECO:0007669"/>
    <property type="project" value="InterPro"/>
</dbReference>
<dbReference type="GO" id="GO:0006465">
    <property type="term" value="P:signal peptide processing"/>
    <property type="evidence" value="ECO:0007669"/>
    <property type="project" value="InterPro"/>
</dbReference>
<dbReference type="OrthoDB" id="1926504at2759"/>
<evidence type="ECO:0000256" key="6">
    <source>
        <dbReference type="ARBA" id="ARBA00022989"/>
    </source>
</evidence>
<comment type="caution">
    <text evidence="8">The sequence shown here is derived from an EMBL/GenBank/DDBJ whole genome shotgun (WGS) entry which is preliminary data.</text>
</comment>
<sequence>MICSLVARQFQRPLPPLRSRYIFQASKALDSRLPFAGSIFLQCNMERSGSVEAVFGLLLHAINLCIYRGVVYIAAKYETHQNDLNMVSLWDAIILAKERTKLWIHNSNKYRFIDQRGNLLGIDYNLALH</sequence>
<comment type="subcellular location">
    <subcellularLocation>
        <location evidence="1">Endoplasmic reticulum membrane</location>
        <topology evidence="1">Single-pass type II membrane protein</topology>
    </subcellularLocation>
</comment>
<dbReference type="Proteomes" id="UP000636800">
    <property type="component" value="Chromosome 5"/>
</dbReference>
<evidence type="ECO:0000256" key="2">
    <source>
        <dbReference type="ARBA" id="ARBA00009289"/>
    </source>
</evidence>
<evidence type="ECO:0000256" key="7">
    <source>
        <dbReference type="ARBA" id="ARBA00023136"/>
    </source>
</evidence>
<evidence type="ECO:0000256" key="3">
    <source>
        <dbReference type="ARBA" id="ARBA00022692"/>
    </source>
</evidence>
<accession>A0A835QXB2</accession>
<protein>
    <submittedName>
        <fullName evidence="8">Uncharacterized protein</fullName>
    </submittedName>
</protein>
<dbReference type="InterPro" id="IPR007653">
    <property type="entry name" value="SPC3"/>
</dbReference>
<proteinExistence type="inferred from homology"/>
<keyword evidence="6" id="KW-1133">Transmembrane helix</keyword>
<keyword evidence="4" id="KW-0256">Endoplasmic reticulum</keyword>
<evidence type="ECO:0000313" key="8">
    <source>
        <dbReference type="EMBL" id="KAG0479638.1"/>
    </source>
</evidence>
<evidence type="ECO:0000256" key="4">
    <source>
        <dbReference type="ARBA" id="ARBA00022824"/>
    </source>
</evidence>
<evidence type="ECO:0000313" key="9">
    <source>
        <dbReference type="Proteomes" id="UP000636800"/>
    </source>
</evidence>
<keyword evidence="7" id="KW-0472">Membrane</keyword>
<keyword evidence="9" id="KW-1185">Reference proteome</keyword>
<dbReference type="AlphaFoldDB" id="A0A835QXB2"/>
<dbReference type="EMBL" id="JADCNL010000005">
    <property type="protein sequence ID" value="KAG0479638.1"/>
    <property type="molecule type" value="Genomic_DNA"/>
</dbReference>
<keyword evidence="3" id="KW-0812">Transmembrane</keyword>
<dbReference type="GO" id="GO:0045047">
    <property type="term" value="P:protein targeting to ER"/>
    <property type="evidence" value="ECO:0007669"/>
    <property type="project" value="TreeGrafter"/>
</dbReference>
<keyword evidence="5" id="KW-0735">Signal-anchor</keyword>
<evidence type="ECO:0000256" key="1">
    <source>
        <dbReference type="ARBA" id="ARBA00004648"/>
    </source>
</evidence>
<gene>
    <name evidence="8" type="ORF">HPP92_010496</name>
</gene>
<comment type="similarity">
    <text evidence="2">Belongs to the SPCS3 family.</text>
</comment>
<reference evidence="8 9" key="1">
    <citation type="journal article" date="2020" name="Nat. Food">
        <title>A phased Vanilla planifolia genome enables genetic improvement of flavour and production.</title>
        <authorList>
            <person name="Hasing T."/>
            <person name="Tang H."/>
            <person name="Brym M."/>
            <person name="Khazi F."/>
            <person name="Huang T."/>
            <person name="Chambers A.H."/>
        </authorList>
    </citation>
    <scope>NUCLEOTIDE SEQUENCE [LARGE SCALE GENOMIC DNA]</scope>
    <source>
        <tissue evidence="8">Leaf</tissue>
    </source>
</reference>
<dbReference type="PANTHER" id="PTHR12804">
    <property type="entry name" value="MICROSOMAL SIGNAL PEPTIDASE 23 KD SUBUNIT SPC22/23"/>
    <property type="match status" value="1"/>
</dbReference>
<dbReference type="Pfam" id="PF04573">
    <property type="entry name" value="SPC22"/>
    <property type="match status" value="1"/>
</dbReference>
<dbReference type="PANTHER" id="PTHR12804:SF13">
    <property type="entry name" value="SIGNAL PEPTIDASE COMPLEX SUBUNIT 3B"/>
    <property type="match status" value="1"/>
</dbReference>
<name>A0A835QXB2_VANPL</name>
<evidence type="ECO:0000256" key="5">
    <source>
        <dbReference type="ARBA" id="ARBA00022968"/>
    </source>
</evidence>